<reference evidence="1 2" key="1">
    <citation type="journal article" date="2011" name="PLoS Genet.">
        <title>Comparative genomic analysis of human fungal pathogens causing paracoccidioidomycosis.</title>
        <authorList>
            <person name="Desjardins C.A."/>
            <person name="Champion M.D."/>
            <person name="Holder J.W."/>
            <person name="Muszewska A."/>
            <person name="Goldberg J."/>
            <person name="Bailao A.M."/>
            <person name="Brigido M.M."/>
            <person name="Ferreira M.E."/>
            <person name="Garcia A.M."/>
            <person name="Grynberg M."/>
            <person name="Gujja S."/>
            <person name="Heiman D.I."/>
            <person name="Henn M.R."/>
            <person name="Kodira C.D."/>
            <person name="Leon-Narvaez H."/>
            <person name="Longo L.V."/>
            <person name="Ma L.J."/>
            <person name="Malavazi I."/>
            <person name="Matsuo A.L."/>
            <person name="Morais F.V."/>
            <person name="Pereira M."/>
            <person name="Rodriguez-Brito S."/>
            <person name="Sakthikumar S."/>
            <person name="Salem-Izacc S.M."/>
            <person name="Sykes S.M."/>
            <person name="Teixeira M.M."/>
            <person name="Vallejo M.C."/>
            <person name="Walter M.E."/>
            <person name="Yandava C."/>
            <person name="Young S."/>
            <person name="Zeng Q."/>
            <person name="Zucker J."/>
            <person name="Felipe M.S."/>
            <person name="Goldman G.H."/>
            <person name="Haas B.J."/>
            <person name="McEwen J.G."/>
            <person name="Nino-Vega G."/>
            <person name="Puccia R."/>
            <person name="San-Blas G."/>
            <person name="Soares C.M."/>
            <person name="Birren B.W."/>
            <person name="Cuomo C.A."/>
        </authorList>
    </citation>
    <scope>NUCLEOTIDE SEQUENCE [LARGE SCALE GENOMIC DNA]</scope>
    <source>
        <strain evidence="2">ATCC MYA-826 / Pb01</strain>
    </source>
</reference>
<dbReference type="HOGENOM" id="CLU_2923245_0_0_1"/>
<dbReference type="EMBL" id="KN294009">
    <property type="protein sequence ID" value="KGQ01105.1"/>
    <property type="molecule type" value="Genomic_DNA"/>
</dbReference>
<dbReference type="VEuPathDB" id="FungiDB:PAAG_12233"/>
<organism evidence="1 2">
    <name type="scientific">Paracoccidioides lutzii (strain ATCC MYA-826 / Pb01)</name>
    <name type="common">Paracoccidioides brasiliensis</name>
    <dbReference type="NCBI Taxonomy" id="502779"/>
    <lineage>
        <taxon>Eukaryota</taxon>
        <taxon>Fungi</taxon>
        <taxon>Dikarya</taxon>
        <taxon>Ascomycota</taxon>
        <taxon>Pezizomycotina</taxon>
        <taxon>Eurotiomycetes</taxon>
        <taxon>Eurotiomycetidae</taxon>
        <taxon>Onygenales</taxon>
        <taxon>Ajellomycetaceae</taxon>
        <taxon>Paracoccidioides</taxon>
    </lineage>
</organism>
<keyword evidence="2" id="KW-1185">Reference proteome</keyword>
<protein>
    <submittedName>
        <fullName evidence="1">Uncharacterized protein</fullName>
    </submittedName>
</protein>
<proteinExistence type="predicted"/>
<dbReference type="AlphaFoldDB" id="A0A0A2V4P7"/>
<dbReference type="Proteomes" id="UP000002059">
    <property type="component" value="Partially assembled WGS sequence"/>
</dbReference>
<name>A0A0A2V4P7_PARBA</name>
<sequence length="61" mass="6679">MTAVGAFSSRDLWTLQGPHMQIIRPMECFATGCDAILDEKGCIHLLRVVSATDCQIRGSKV</sequence>
<dbReference type="KEGG" id="pbl:PAAG_12233"/>
<evidence type="ECO:0000313" key="2">
    <source>
        <dbReference type="Proteomes" id="UP000002059"/>
    </source>
</evidence>
<evidence type="ECO:0000313" key="1">
    <source>
        <dbReference type="EMBL" id="KGQ01105.1"/>
    </source>
</evidence>
<accession>A0A0A2V4P7</accession>
<dbReference type="RefSeq" id="XP_015702660.1">
    <property type="nucleotide sequence ID" value="XM_015847748.1"/>
</dbReference>
<gene>
    <name evidence="1" type="ORF">PAAG_12233</name>
</gene>
<dbReference type="GeneID" id="26970958"/>